<protein>
    <submittedName>
        <fullName evidence="3">Uncharacterized protein</fullName>
    </submittedName>
</protein>
<gene>
    <name evidence="3" type="ORF">CVT26_009151</name>
</gene>
<evidence type="ECO:0000313" key="4">
    <source>
        <dbReference type="Proteomes" id="UP000284706"/>
    </source>
</evidence>
<evidence type="ECO:0000256" key="1">
    <source>
        <dbReference type="SAM" id="MobiDB-lite"/>
    </source>
</evidence>
<dbReference type="Proteomes" id="UP000284706">
    <property type="component" value="Unassembled WGS sequence"/>
</dbReference>
<keyword evidence="2" id="KW-1133">Transmembrane helix</keyword>
<feature type="transmembrane region" description="Helical" evidence="2">
    <location>
        <begin position="125"/>
        <end position="145"/>
    </location>
</feature>
<dbReference type="InParanoid" id="A0A409Y9D2"/>
<evidence type="ECO:0000313" key="3">
    <source>
        <dbReference type="EMBL" id="PPQ99696.1"/>
    </source>
</evidence>
<keyword evidence="4" id="KW-1185">Reference proteome</keyword>
<feature type="region of interest" description="Disordered" evidence="1">
    <location>
        <begin position="209"/>
        <end position="235"/>
    </location>
</feature>
<name>A0A409Y9D2_9AGAR</name>
<comment type="caution">
    <text evidence="3">The sequence shown here is derived from an EMBL/GenBank/DDBJ whole genome shotgun (WGS) entry which is preliminary data.</text>
</comment>
<feature type="transmembrane region" description="Helical" evidence="2">
    <location>
        <begin position="151"/>
        <end position="171"/>
    </location>
</feature>
<reference evidence="3 4" key="1">
    <citation type="journal article" date="2018" name="Evol. Lett.">
        <title>Horizontal gene cluster transfer increased hallucinogenic mushroom diversity.</title>
        <authorList>
            <person name="Reynolds H.T."/>
            <person name="Vijayakumar V."/>
            <person name="Gluck-Thaler E."/>
            <person name="Korotkin H.B."/>
            <person name="Matheny P.B."/>
            <person name="Slot J.C."/>
        </authorList>
    </citation>
    <scope>NUCLEOTIDE SEQUENCE [LARGE SCALE GENOMIC DNA]</scope>
    <source>
        <strain evidence="3 4">SRW20</strain>
    </source>
</reference>
<feature type="transmembrane region" description="Helical" evidence="2">
    <location>
        <begin position="26"/>
        <end position="49"/>
    </location>
</feature>
<dbReference type="AlphaFoldDB" id="A0A409Y9D2"/>
<dbReference type="OrthoDB" id="3357408at2759"/>
<feature type="transmembrane region" description="Helical" evidence="2">
    <location>
        <begin position="69"/>
        <end position="91"/>
    </location>
</feature>
<accession>A0A409Y9D2</accession>
<dbReference type="EMBL" id="NHYE01001048">
    <property type="protein sequence ID" value="PPQ99696.1"/>
    <property type="molecule type" value="Genomic_DNA"/>
</dbReference>
<sequence length="235" mass="26408">MSSFCQFADQFLAQIYRCWVVCMRSWRVVVFPIMCWIAGTALSVYVLYIRTRGMLAVGVPTSASLPILASQWATTIALNVYATSVIVYRIYITDRQSKLNSPNISSSLFALSRKRNTQLQRTMRIIIESGLLYTLVSISAFASVIAESNAIFITSAADIMIVGITFNQIIVRLASERARERQEADLQTRLATMRFRTVYEYDEALSSTDAPLEADSGRRSTPDTPEWLGKETHSC</sequence>
<organism evidence="3 4">
    <name type="scientific">Gymnopilus dilepis</name>
    <dbReference type="NCBI Taxonomy" id="231916"/>
    <lineage>
        <taxon>Eukaryota</taxon>
        <taxon>Fungi</taxon>
        <taxon>Dikarya</taxon>
        <taxon>Basidiomycota</taxon>
        <taxon>Agaricomycotina</taxon>
        <taxon>Agaricomycetes</taxon>
        <taxon>Agaricomycetidae</taxon>
        <taxon>Agaricales</taxon>
        <taxon>Agaricineae</taxon>
        <taxon>Hymenogastraceae</taxon>
        <taxon>Gymnopilus</taxon>
    </lineage>
</organism>
<proteinExistence type="predicted"/>
<keyword evidence="2" id="KW-0812">Transmembrane</keyword>
<keyword evidence="2" id="KW-0472">Membrane</keyword>
<evidence type="ECO:0000256" key="2">
    <source>
        <dbReference type="SAM" id="Phobius"/>
    </source>
</evidence>